<comment type="caution">
    <text evidence="1">The sequence shown here is derived from an EMBL/GenBank/DDBJ whole genome shotgun (WGS) entry which is preliminary data.</text>
</comment>
<sequence length="239" mass="27741">MRPYFIFILLFISIATLQAQERTLLRGQVLYRNGFVANENVVNVTAQKATITNDNGEFAIDVKIGDELVFSALQFRLKTVFITPEILRNNRLVVEVNEKITELSEVVVSPENVDKFVEVKEEEFKGFDYERDKATPVNNVAMDENILTYGVNFVNIYKALFKRKKETEPSVQLNMSEVIRELYEDDFFVVNLKIPQDEINKFLYYCDAQMPSNSLLKKDNEFQLIDFLVTQSNNYRSGK</sequence>
<gene>
    <name evidence="1" type="ORF">ACFQ1M_10660</name>
</gene>
<dbReference type="EMBL" id="JBHTJH010000010">
    <property type="protein sequence ID" value="MFD0862665.1"/>
    <property type="molecule type" value="Genomic_DNA"/>
</dbReference>
<protein>
    <recommendedName>
        <fullName evidence="3">CarboxypepD_reg-like domain-containing protein</fullName>
    </recommendedName>
</protein>
<organism evidence="1 2">
    <name type="scientific">Sungkyunkwania multivorans</name>
    <dbReference type="NCBI Taxonomy" id="1173618"/>
    <lineage>
        <taxon>Bacteria</taxon>
        <taxon>Pseudomonadati</taxon>
        <taxon>Bacteroidota</taxon>
        <taxon>Flavobacteriia</taxon>
        <taxon>Flavobacteriales</taxon>
        <taxon>Flavobacteriaceae</taxon>
        <taxon>Sungkyunkwania</taxon>
    </lineage>
</organism>
<keyword evidence="2" id="KW-1185">Reference proteome</keyword>
<evidence type="ECO:0008006" key="3">
    <source>
        <dbReference type="Google" id="ProtNLM"/>
    </source>
</evidence>
<evidence type="ECO:0000313" key="1">
    <source>
        <dbReference type="EMBL" id="MFD0862665.1"/>
    </source>
</evidence>
<dbReference type="RefSeq" id="WP_386408005.1">
    <property type="nucleotide sequence ID" value="NZ_JBHTJH010000010.1"/>
</dbReference>
<name>A0ABW3D0R2_9FLAO</name>
<evidence type="ECO:0000313" key="2">
    <source>
        <dbReference type="Proteomes" id="UP001596978"/>
    </source>
</evidence>
<reference evidence="2" key="1">
    <citation type="journal article" date="2019" name="Int. J. Syst. Evol. Microbiol.">
        <title>The Global Catalogue of Microorganisms (GCM) 10K type strain sequencing project: providing services to taxonomists for standard genome sequencing and annotation.</title>
        <authorList>
            <consortium name="The Broad Institute Genomics Platform"/>
            <consortium name="The Broad Institute Genome Sequencing Center for Infectious Disease"/>
            <person name="Wu L."/>
            <person name="Ma J."/>
        </authorList>
    </citation>
    <scope>NUCLEOTIDE SEQUENCE [LARGE SCALE GENOMIC DNA]</scope>
    <source>
        <strain evidence="2">CCUG 62952</strain>
    </source>
</reference>
<dbReference type="Proteomes" id="UP001596978">
    <property type="component" value="Unassembled WGS sequence"/>
</dbReference>
<accession>A0ABW3D0R2</accession>
<proteinExistence type="predicted"/>